<feature type="transmembrane region" description="Helical" evidence="14">
    <location>
        <begin position="12"/>
        <end position="32"/>
    </location>
</feature>
<dbReference type="GO" id="GO:0005524">
    <property type="term" value="F:ATP binding"/>
    <property type="evidence" value="ECO:0007669"/>
    <property type="project" value="UniProtKB-KW"/>
</dbReference>
<dbReference type="Gene3D" id="3.30.450.20">
    <property type="entry name" value="PAS domain"/>
    <property type="match status" value="1"/>
</dbReference>
<sequence>MVQLSKSKHTVAMLFVGIGLLVIMSGLIVNYYNYQYQNVVATEREQLATVAEYLNLYFDTKLIGLKVLAGSPNVRSLEVERVRSDLLSAAAVLGVDNVAVFDPKGNLIADYYSNSGSVPSAAGDPKLVETFAAPLAGRTEISGRIVHQSLENAYINLRVPVMNENKVIAILVAYVPISDMSMALFQGNIAECQYIFILDASGQFIYHSRLAELYPENSLLKDQLSGLLFNGEGVVQFNSMVDGVDKLLIHTALNNATWQVATAVPLHVVYARVLRESMDDVENLLLLLVCIGLLYGVWRQAKRHEREREQLRLERMKCVNQLAAGIAHEIRNPLTSIKGFIQLMARRTDKPPTPEHLEIVLAEIGRIDNLISEFQMLARPLKEPVFEEVNICKLLENVVLLMESQLHTKNITLQLQLPQEHCLTFGDISQLKQVFINLLKNAIEAVPFAGIISLAVSKQQDMLAVTVEDNGEGIAAAVVEKLGTPFFTTKETGSGLGLSVCYRIIQNHGGTIKVFSEQGKTTFTVFLPAAVEDEAVEAICC</sequence>
<evidence type="ECO:0000256" key="8">
    <source>
        <dbReference type="ARBA" id="ARBA00022741"/>
    </source>
</evidence>
<keyword evidence="7 14" id="KW-0812">Transmembrane</keyword>
<keyword evidence="9 16" id="KW-0418">Kinase</keyword>
<dbReference type="Pfam" id="PF02743">
    <property type="entry name" value="dCache_1"/>
    <property type="match status" value="1"/>
</dbReference>
<dbReference type="InterPro" id="IPR033479">
    <property type="entry name" value="dCache_1"/>
</dbReference>
<dbReference type="PRINTS" id="PR00344">
    <property type="entry name" value="BCTRLSENSOR"/>
</dbReference>
<dbReference type="InterPro" id="IPR036097">
    <property type="entry name" value="HisK_dim/P_sf"/>
</dbReference>
<accession>A0A212M1R3</accession>
<dbReference type="Gene3D" id="1.10.287.130">
    <property type="match status" value="1"/>
</dbReference>
<dbReference type="SMART" id="SM00387">
    <property type="entry name" value="HATPase_c"/>
    <property type="match status" value="1"/>
</dbReference>
<dbReference type="GO" id="GO:0000155">
    <property type="term" value="F:phosphorelay sensor kinase activity"/>
    <property type="evidence" value="ECO:0007669"/>
    <property type="project" value="InterPro"/>
</dbReference>
<evidence type="ECO:0000256" key="7">
    <source>
        <dbReference type="ARBA" id="ARBA00022692"/>
    </source>
</evidence>
<evidence type="ECO:0000256" key="14">
    <source>
        <dbReference type="SAM" id="Phobius"/>
    </source>
</evidence>
<keyword evidence="8" id="KW-0547">Nucleotide-binding</keyword>
<gene>
    <name evidence="16" type="ORF">KL86SPO_70563</name>
</gene>
<dbReference type="InterPro" id="IPR003661">
    <property type="entry name" value="HisK_dim/P_dom"/>
</dbReference>
<dbReference type="InterPro" id="IPR004358">
    <property type="entry name" value="Sig_transdc_His_kin-like_C"/>
</dbReference>
<dbReference type="EMBL" id="FMJE01000007">
    <property type="protein sequence ID" value="SCM83705.1"/>
    <property type="molecule type" value="Genomic_DNA"/>
</dbReference>
<dbReference type="PANTHER" id="PTHR43065">
    <property type="entry name" value="SENSOR HISTIDINE KINASE"/>
    <property type="match status" value="1"/>
</dbReference>
<evidence type="ECO:0000313" key="16">
    <source>
        <dbReference type="EMBL" id="SCM83705.1"/>
    </source>
</evidence>
<dbReference type="EC" id="2.7.13.3" evidence="3"/>
<dbReference type="AlphaFoldDB" id="A0A212M1R3"/>
<evidence type="ECO:0000256" key="2">
    <source>
        <dbReference type="ARBA" id="ARBA00004651"/>
    </source>
</evidence>
<protein>
    <recommendedName>
        <fullName evidence="3">histidine kinase</fullName>
        <ecNumber evidence="3">2.7.13.3</ecNumber>
    </recommendedName>
</protein>
<keyword evidence="6" id="KW-0808">Transferase</keyword>
<evidence type="ECO:0000256" key="13">
    <source>
        <dbReference type="ARBA" id="ARBA00023136"/>
    </source>
</evidence>
<evidence type="ECO:0000256" key="4">
    <source>
        <dbReference type="ARBA" id="ARBA00022475"/>
    </source>
</evidence>
<dbReference type="SMART" id="SM00388">
    <property type="entry name" value="HisKA"/>
    <property type="match status" value="1"/>
</dbReference>
<dbReference type="InterPro" id="IPR036890">
    <property type="entry name" value="HATPase_C_sf"/>
</dbReference>
<evidence type="ECO:0000256" key="11">
    <source>
        <dbReference type="ARBA" id="ARBA00022989"/>
    </source>
</evidence>
<comment type="subcellular location">
    <subcellularLocation>
        <location evidence="2">Cell membrane</location>
        <topology evidence="2">Multi-pass membrane protein</topology>
    </subcellularLocation>
</comment>
<evidence type="ECO:0000256" key="1">
    <source>
        <dbReference type="ARBA" id="ARBA00000085"/>
    </source>
</evidence>
<feature type="domain" description="Histidine kinase" evidence="15">
    <location>
        <begin position="325"/>
        <end position="531"/>
    </location>
</feature>
<reference evidence="16" key="1">
    <citation type="submission" date="2016-08" db="EMBL/GenBank/DDBJ databases">
        <authorList>
            <person name="Seilhamer J.J."/>
        </authorList>
    </citation>
    <scope>NUCLEOTIDE SEQUENCE</scope>
    <source>
        <strain evidence="16">86</strain>
    </source>
</reference>
<keyword evidence="5" id="KW-0597">Phosphoprotein</keyword>
<dbReference type="SUPFAM" id="SSF47384">
    <property type="entry name" value="Homodimeric domain of signal transducing histidine kinase"/>
    <property type="match status" value="1"/>
</dbReference>
<dbReference type="Pfam" id="PF00512">
    <property type="entry name" value="HisKA"/>
    <property type="match status" value="1"/>
</dbReference>
<evidence type="ECO:0000256" key="10">
    <source>
        <dbReference type="ARBA" id="ARBA00022840"/>
    </source>
</evidence>
<dbReference type="GO" id="GO:0005886">
    <property type="term" value="C:plasma membrane"/>
    <property type="evidence" value="ECO:0007669"/>
    <property type="project" value="UniProtKB-SubCell"/>
</dbReference>
<name>A0A212M1R3_9FIRM</name>
<dbReference type="Pfam" id="PF02518">
    <property type="entry name" value="HATPase_c"/>
    <property type="match status" value="1"/>
</dbReference>
<keyword evidence="10" id="KW-0067">ATP-binding</keyword>
<dbReference type="PROSITE" id="PS50109">
    <property type="entry name" value="HIS_KIN"/>
    <property type="match status" value="1"/>
</dbReference>
<keyword evidence="4" id="KW-1003">Cell membrane</keyword>
<comment type="catalytic activity">
    <reaction evidence="1">
        <text>ATP + protein L-histidine = ADP + protein N-phospho-L-histidine.</text>
        <dbReference type="EC" id="2.7.13.3"/>
    </reaction>
</comment>
<evidence type="ECO:0000256" key="6">
    <source>
        <dbReference type="ARBA" id="ARBA00022679"/>
    </source>
</evidence>
<dbReference type="CDD" id="cd18774">
    <property type="entry name" value="PDC2_HK_sensor"/>
    <property type="match status" value="1"/>
</dbReference>
<proteinExistence type="predicted"/>
<keyword evidence="13 14" id="KW-0472">Membrane</keyword>
<dbReference type="PANTHER" id="PTHR43065:SF10">
    <property type="entry name" value="PEROXIDE STRESS-ACTIVATED HISTIDINE KINASE MAK3"/>
    <property type="match status" value="1"/>
</dbReference>
<evidence type="ECO:0000256" key="3">
    <source>
        <dbReference type="ARBA" id="ARBA00012438"/>
    </source>
</evidence>
<evidence type="ECO:0000259" key="15">
    <source>
        <dbReference type="PROSITE" id="PS50109"/>
    </source>
</evidence>
<dbReference type="SUPFAM" id="SSF55874">
    <property type="entry name" value="ATPase domain of HSP90 chaperone/DNA topoisomerase II/histidine kinase"/>
    <property type="match status" value="1"/>
</dbReference>
<keyword evidence="11 14" id="KW-1133">Transmembrane helix</keyword>
<feature type="transmembrane region" description="Helical" evidence="14">
    <location>
        <begin position="281"/>
        <end position="298"/>
    </location>
</feature>
<dbReference type="InterPro" id="IPR003594">
    <property type="entry name" value="HATPase_dom"/>
</dbReference>
<organism evidence="16">
    <name type="scientific">uncultured Sporomusa sp</name>
    <dbReference type="NCBI Taxonomy" id="307249"/>
    <lineage>
        <taxon>Bacteria</taxon>
        <taxon>Bacillati</taxon>
        <taxon>Bacillota</taxon>
        <taxon>Negativicutes</taxon>
        <taxon>Selenomonadales</taxon>
        <taxon>Sporomusaceae</taxon>
        <taxon>Sporomusa</taxon>
        <taxon>environmental samples</taxon>
    </lineage>
</organism>
<dbReference type="CDD" id="cd00082">
    <property type="entry name" value="HisKA"/>
    <property type="match status" value="1"/>
</dbReference>
<evidence type="ECO:0000256" key="12">
    <source>
        <dbReference type="ARBA" id="ARBA00023012"/>
    </source>
</evidence>
<evidence type="ECO:0000256" key="5">
    <source>
        <dbReference type="ARBA" id="ARBA00022553"/>
    </source>
</evidence>
<dbReference type="Gene3D" id="3.30.565.10">
    <property type="entry name" value="Histidine kinase-like ATPase, C-terminal domain"/>
    <property type="match status" value="1"/>
</dbReference>
<evidence type="ECO:0000256" key="9">
    <source>
        <dbReference type="ARBA" id="ARBA00022777"/>
    </source>
</evidence>
<keyword evidence="12" id="KW-0902">Two-component regulatory system</keyword>
<dbReference type="InterPro" id="IPR005467">
    <property type="entry name" value="His_kinase_dom"/>
</dbReference>